<feature type="transmembrane region" description="Helical" evidence="1">
    <location>
        <begin position="29"/>
        <end position="49"/>
    </location>
</feature>
<keyword evidence="1" id="KW-0812">Transmembrane</keyword>
<reference evidence="3 4" key="1">
    <citation type="submission" date="2019-03" db="EMBL/GenBank/DDBJ databases">
        <authorList>
            <person name="Gaulin E."/>
            <person name="Dumas B."/>
        </authorList>
    </citation>
    <scope>NUCLEOTIDE SEQUENCE [LARGE SCALE GENOMIC DNA]</scope>
    <source>
        <strain evidence="3">CBS 568.67</strain>
    </source>
</reference>
<proteinExistence type="predicted"/>
<dbReference type="Proteomes" id="UP000332933">
    <property type="component" value="Unassembled WGS sequence"/>
</dbReference>
<feature type="transmembrane region" description="Helical" evidence="1">
    <location>
        <begin position="214"/>
        <end position="237"/>
    </location>
</feature>
<evidence type="ECO:0000313" key="4">
    <source>
        <dbReference type="Proteomes" id="UP000332933"/>
    </source>
</evidence>
<gene>
    <name evidence="3" type="primary">Aste57867_14602</name>
    <name evidence="2" type="ORF">As57867_014548</name>
    <name evidence="3" type="ORF">ASTE57867_14602</name>
</gene>
<dbReference type="InterPro" id="IPR027948">
    <property type="entry name" value="DUF4436"/>
</dbReference>
<dbReference type="OrthoDB" id="2923771at2759"/>
<keyword evidence="1" id="KW-1133">Transmembrane helix</keyword>
<keyword evidence="4" id="KW-1185">Reference proteome</keyword>
<protein>
    <submittedName>
        <fullName evidence="3">Aste57867_14602 protein</fullName>
    </submittedName>
</protein>
<name>A0A485L2S8_9STRA</name>
<dbReference type="AlphaFoldDB" id="A0A485L2S8"/>
<evidence type="ECO:0000313" key="2">
    <source>
        <dbReference type="EMBL" id="KAF0694520.1"/>
    </source>
</evidence>
<feature type="transmembrane region" description="Helical" evidence="1">
    <location>
        <begin position="279"/>
        <end position="301"/>
    </location>
</feature>
<feature type="transmembrane region" description="Helical" evidence="1">
    <location>
        <begin position="249"/>
        <end position="267"/>
    </location>
</feature>
<sequence length="312" mass="34018">MASNSQAYVTLVEEATPQRKPDAAPRRDWLPLAIVIALVVSMVVAFLSIQVAGDQDRESNGYHRLYANPSNDTADNTLTMRLVLANANIDSYDVSLSVQVEALPRRLVDSTTHQLTQPCHVQVGTGTFVLDSTTPQPFASWTIKHSFVKGNPSMYPFDSYDTAFAVRAIVHAANGSSPLVVAFSIATPDSFAWHATVERGDATDSVVVRVHRHLNVYIVLLFVGIWAVTIAVGYIGSMQVVWKRRAPDNPVIFLSALIAVPIFRNTAPGSPPYGCLFDILSTFVSFAVILTFLVFVTLAFFKPKPSAAQPPV</sequence>
<dbReference type="EMBL" id="VJMH01005563">
    <property type="protein sequence ID" value="KAF0694520.1"/>
    <property type="molecule type" value="Genomic_DNA"/>
</dbReference>
<dbReference type="EMBL" id="CAADRA010005584">
    <property type="protein sequence ID" value="VFT91421.1"/>
    <property type="molecule type" value="Genomic_DNA"/>
</dbReference>
<reference evidence="2" key="2">
    <citation type="submission" date="2019-06" db="EMBL/GenBank/DDBJ databases">
        <title>Genomics analysis of Aphanomyces spp. identifies a new class of oomycete effector associated with host adaptation.</title>
        <authorList>
            <person name="Gaulin E."/>
        </authorList>
    </citation>
    <scope>NUCLEOTIDE SEQUENCE</scope>
    <source>
        <strain evidence="2">CBS 578.67</strain>
    </source>
</reference>
<dbReference type="Pfam" id="PF14494">
    <property type="entry name" value="DUF4436"/>
    <property type="match status" value="1"/>
</dbReference>
<accession>A0A485L2S8</accession>
<organism evidence="3 4">
    <name type="scientific">Aphanomyces stellatus</name>
    <dbReference type="NCBI Taxonomy" id="120398"/>
    <lineage>
        <taxon>Eukaryota</taxon>
        <taxon>Sar</taxon>
        <taxon>Stramenopiles</taxon>
        <taxon>Oomycota</taxon>
        <taxon>Saprolegniomycetes</taxon>
        <taxon>Saprolegniales</taxon>
        <taxon>Verrucalvaceae</taxon>
        <taxon>Aphanomyces</taxon>
    </lineage>
</organism>
<keyword evidence="1" id="KW-0472">Membrane</keyword>
<evidence type="ECO:0000313" key="3">
    <source>
        <dbReference type="EMBL" id="VFT91421.1"/>
    </source>
</evidence>
<evidence type="ECO:0000256" key="1">
    <source>
        <dbReference type="SAM" id="Phobius"/>
    </source>
</evidence>